<reference evidence="1 2" key="1">
    <citation type="journal article" date="2014" name="Mol. Biol. Evol.">
        <title>Massive expansion of Ubiquitination-related gene families within the Chlamydiae.</title>
        <authorList>
            <person name="Domman D."/>
            <person name="Collingro A."/>
            <person name="Lagkouvardos I."/>
            <person name="Gehre L."/>
            <person name="Weinmaier T."/>
            <person name="Rattei T."/>
            <person name="Subtil A."/>
            <person name="Horn M."/>
        </authorList>
    </citation>
    <scope>NUCLEOTIDE SEQUENCE [LARGE SCALE GENOMIC DNA]</scope>
    <source>
        <strain evidence="1 2">OEW1</strain>
    </source>
</reference>
<evidence type="ECO:0008006" key="3">
    <source>
        <dbReference type="Google" id="ProtNLM"/>
    </source>
</evidence>
<dbReference type="AlphaFoldDB" id="A0A0C1BZZ5"/>
<sequence>MIYFGRRYYDPQIARWITADPLGYEAGPNLYAYVNNSPLTHIDIYGLIDIDGIYDEETRRARDAELGRKLKGMAHGTVDFAVETIHGLQTSMAYIGADEFCLEERRGIIGGIEESQTRQREIIDNKIMGVFNIDPSDEIYQSFRNNTKLGLEIWSLATGTYGAYKGIRHLNKLFKMSGKALDFTKIGTNLKLPTAIKENFFLAGEGKYNLDLLSKAGQVLDRNSLTKAGRALQKHGSRPGSFFPKVNGKASNINALGQNCLDDILTHPNSIIKEWNHRSFGEVINITIPKHGGARFSINGDLIGFLEP</sequence>
<dbReference type="Gene3D" id="2.180.10.10">
    <property type="entry name" value="RHS repeat-associated core"/>
    <property type="match status" value="1"/>
</dbReference>
<name>A0A0C1BZZ5_9BACT</name>
<dbReference type="NCBIfam" id="TIGR03696">
    <property type="entry name" value="Rhs_assc_core"/>
    <property type="match status" value="1"/>
</dbReference>
<dbReference type="InterPro" id="IPR022385">
    <property type="entry name" value="Rhs_assc_core"/>
</dbReference>
<comment type="caution">
    <text evidence="1">The sequence shown here is derived from an EMBL/GenBank/DDBJ whole genome shotgun (WGS) entry which is preliminary data.</text>
</comment>
<accession>A0A0C1BZZ5</accession>
<evidence type="ECO:0000313" key="1">
    <source>
        <dbReference type="EMBL" id="KIA77006.1"/>
    </source>
</evidence>
<dbReference type="PATRIC" id="fig|83552.4.peg.1844"/>
<dbReference type="Proteomes" id="UP000031307">
    <property type="component" value="Unassembled WGS sequence"/>
</dbReference>
<protein>
    <recommendedName>
        <fullName evidence="3">Rhs family protein</fullName>
    </recommendedName>
</protein>
<organism evidence="1 2">
    <name type="scientific">Parachlamydia acanthamoebae</name>
    <dbReference type="NCBI Taxonomy" id="83552"/>
    <lineage>
        <taxon>Bacteria</taxon>
        <taxon>Pseudomonadati</taxon>
        <taxon>Chlamydiota</taxon>
        <taxon>Chlamydiia</taxon>
        <taxon>Parachlamydiales</taxon>
        <taxon>Parachlamydiaceae</taxon>
        <taxon>Parachlamydia</taxon>
    </lineage>
</organism>
<dbReference type="EMBL" id="JSAM01000095">
    <property type="protein sequence ID" value="KIA77006.1"/>
    <property type="molecule type" value="Genomic_DNA"/>
</dbReference>
<gene>
    <name evidence="1" type="ORF">DB43_GZ00010</name>
</gene>
<evidence type="ECO:0000313" key="2">
    <source>
        <dbReference type="Proteomes" id="UP000031307"/>
    </source>
</evidence>
<proteinExistence type="predicted"/>